<reference evidence="2 3" key="1">
    <citation type="journal article" date="2015" name="Proc. Natl. Acad. Sci. U.S.A.">
        <title>The resurrection genome of Boea hygrometrica: A blueprint for survival of dehydration.</title>
        <authorList>
            <person name="Xiao L."/>
            <person name="Yang G."/>
            <person name="Zhang L."/>
            <person name="Yang X."/>
            <person name="Zhao S."/>
            <person name="Ji Z."/>
            <person name="Zhou Q."/>
            <person name="Hu M."/>
            <person name="Wang Y."/>
            <person name="Chen M."/>
            <person name="Xu Y."/>
            <person name="Jin H."/>
            <person name="Xiao X."/>
            <person name="Hu G."/>
            <person name="Bao F."/>
            <person name="Hu Y."/>
            <person name="Wan P."/>
            <person name="Li L."/>
            <person name="Deng X."/>
            <person name="Kuang T."/>
            <person name="Xiang C."/>
            <person name="Zhu J.K."/>
            <person name="Oliver M.J."/>
            <person name="He Y."/>
        </authorList>
    </citation>
    <scope>NUCLEOTIDE SEQUENCE [LARGE SCALE GENOMIC DNA]</scope>
    <source>
        <strain evidence="3">cv. XS01</strain>
    </source>
</reference>
<accession>A0A2Z7B8I4</accession>
<name>A0A2Z7B8I4_9LAMI</name>
<evidence type="ECO:0000256" key="1">
    <source>
        <dbReference type="SAM" id="MobiDB-lite"/>
    </source>
</evidence>
<protein>
    <submittedName>
        <fullName evidence="2">Uncharacterized protein</fullName>
    </submittedName>
</protein>
<keyword evidence="3" id="KW-1185">Reference proteome</keyword>
<dbReference type="AlphaFoldDB" id="A0A2Z7B8I4"/>
<dbReference type="Proteomes" id="UP000250235">
    <property type="component" value="Unassembled WGS sequence"/>
</dbReference>
<organism evidence="2 3">
    <name type="scientific">Dorcoceras hygrometricum</name>
    <dbReference type="NCBI Taxonomy" id="472368"/>
    <lineage>
        <taxon>Eukaryota</taxon>
        <taxon>Viridiplantae</taxon>
        <taxon>Streptophyta</taxon>
        <taxon>Embryophyta</taxon>
        <taxon>Tracheophyta</taxon>
        <taxon>Spermatophyta</taxon>
        <taxon>Magnoliopsida</taxon>
        <taxon>eudicotyledons</taxon>
        <taxon>Gunneridae</taxon>
        <taxon>Pentapetalae</taxon>
        <taxon>asterids</taxon>
        <taxon>lamiids</taxon>
        <taxon>Lamiales</taxon>
        <taxon>Gesneriaceae</taxon>
        <taxon>Didymocarpoideae</taxon>
        <taxon>Trichosporeae</taxon>
        <taxon>Loxocarpinae</taxon>
        <taxon>Dorcoceras</taxon>
    </lineage>
</organism>
<dbReference type="EMBL" id="KV008278">
    <property type="protein sequence ID" value="KZV30441.1"/>
    <property type="molecule type" value="Genomic_DNA"/>
</dbReference>
<feature type="region of interest" description="Disordered" evidence="1">
    <location>
        <begin position="1"/>
        <end position="166"/>
    </location>
</feature>
<evidence type="ECO:0000313" key="3">
    <source>
        <dbReference type="Proteomes" id="UP000250235"/>
    </source>
</evidence>
<gene>
    <name evidence="2" type="ORF">F511_21327</name>
</gene>
<evidence type="ECO:0000313" key="2">
    <source>
        <dbReference type="EMBL" id="KZV30441.1"/>
    </source>
</evidence>
<proteinExistence type="predicted"/>
<sequence>MGPISNIGPKTSRAARDKPEQNLEVISRRKVAGASPDDGPRRRPPPQNRTAAAAQRCAKRDARPRATSRAQQVSAGQWLRQPVAQPCAKQRPASATKRATSAAQRPATFQRVAPDVAQTTATGSPPLRNHALDTGQRSRAMRGQHAGVARAHAHGDDEEAPPSAAAPWPMQRRFCFVSILKN</sequence>